<dbReference type="InterPro" id="IPR000297">
    <property type="entry name" value="PPIase_PpiC"/>
</dbReference>
<dbReference type="PANTHER" id="PTHR47245:SF2">
    <property type="entry name" value="PEPTIDYL-PROLYL CIS-TRANS ISOMERASE HP_0175-RELATED"/>
    <property type="match status" value="1"/>
</dbReference>
<dbReference type="InterPro" id="IPR027304">
    <property type="entry name" value="Trigger_fact/SurA_dom_sf"/>
</dbReference>
<reference evidence="7 8" key="1">
    <citation type="submission" date="2016-07" db="EMBL/GenBank/DDBJ databases">
        <title>Developing Vibrio natriegens as a novel, fast-growing host for biotechnology.</title>
        <authorList>
            <person name="Weinstock M.T."/>
            <person name="Hesek E.D."/>
            <person name="Wilson C.M."/>
            <person name="Gibson D.G."/>
        </authorList>
    </citation>
    <scope>NUCLEOTIDE SEQUENCE [LARGE SCALE GENOMIC DNA]</scope>
    <source>
        <strain evidence="7 8">ATCC 14048</strain>
    </source>
</reference>
<accession>A0AAN0Y8B9</accession>
<dbReference type="KEGG" id="vna:PN96_19260"/>
<dbReference type="SUPFAM" id="SSF109998">
    <property type="entry name" value="Triger factor/SurA peptide-binding domain-like"/>
    <property type="match status" value="1"/>
</dbReference>
<evidence type="ECO:0000256" key="5">
    <source>
        <dbReference type="PROSITE-ProRule" id="PRU00278"/>
    </source>
</evidence>
<proteinExistence type="inferred from homology"/>
<dbReference type="GeneID" id="70914978"/>
<comment type="catalytic activity">
    <reaction evidence="1">
        <text>[protein]-peptidylproline (omega=180) = [protein]-peptidylproline (omega=0)</text>
        <dbReference type="Rhea" id="RHEA:16237"/>
        <dbReference type="Rhea" id="RHEA-COMP:10747"/>
        <dbReference type="Rhea" id="RHEA-COMP:10748"/>
        <dbReference type="ChEBI" id="CHEBI:83833"/>
        <dbReference type="ChEBI" id="CHEBI:83834"/>
        <dbReference type="EC" id="5.2.1.8"/>
    </reaction>
</comment>
<evidence type="ECO:0000259" key="6">
    <source>
        <dbReference type="PROSITE" id="PS50198"/>
    </source>
</evidence>
<dbReference type="PANTHER" id="PTHR47245">
    <property type="entry name" value="PEPTIDYLPROLYL ISOMERASE"/>
    <property type="match status" value="1"/>
</dbReference>
<dbReference type="InterPro" id="IPR050245">
    <property type="entry name" value="PrsA_foldase"/>
</dbReference>
<name>A0AAN0Y8B9_VIBNA</name>
<dbReference type="EMBL" id="CP016346">
    <property type="protein sequence ID" value="ANQ15588.1"/>
    <property type="molecule type" value="Genomic_DNA"/>
</dbReference>
<dbReference type="AlphaFoldDB" id="A0AAN0Y8B9"/>
<dbReference type="EC" id="5.2.1.8" evidence="3"/>
<keyword evidence="8" id="KW-1185">Reference proteome</keyword>
<dbReference type="RefSeq" id="WP_020333820.1">
    <property type="nucleotide sequence ID" value="NZ_ATFJ01000012.1"/>
</dbReference>
<dbReference type="PROSITE" id="PS50198">
    <property type="entry name" value="PPIC_PPIASE_2"/>
    <property type="match status" value="1"/>
</dbReference>
<evidence type="ECO:0000313" key="8">
    <source>
        <dbReference type="Proteomes" id="UP000092741"/>
    </source>
</evidence>
<dbReference type="InterPro" id="IPR046357">
    <property type="entry name" value="PPIase_dom_sf"/>
</dbReference>
<protein>
    <recommendedName>
        <fullName evidence="3">peptidylprolyl isomerase</fullName>
        <ecNumber evidence="3">5.2.1.8</ecNumber>
    </recommendedName>
</protein>
<evidence type="ECO:0000313" key="7">
    <source>
        <dbReference type="EMBL" id="ANQ15588.1"/>
    </source>
</evidence>
<keyword evidence="5 7" id="KW-0413">Isomerase</keyword>
<organism evidence="7 8">
    <name type="scientific">Vibrio natriegens NBRC 15636 = ATCC 14048 = DSM 759</name>
    <dbReference type="NCBI Taxonomy" id="1219067"/>
    <lineage>
        <taxon>Bacteria</taxon>
        <taxon>Pseudomonadati</taxon>
        <taxon>Pseudomonadota</taxon>
        <taxon>Gammaproteobacteria</taxon>
        <taxon>Vibrionales</taxon>
        <taxon>Vibrionaceae</taxon>
        <taxon>Vibrio</taxon>
    </lineage>
</organism>
<evidence type="ECO:0000256" key="4">
    <source>
        <dbReference type="ARBA" id="ARBA00023110"/>
    </source>
</evidence>
<evidence type="ECO:0000256" key="2">
    <source>
        <dbReference type="ARBA" id="ARBA00007656"/>
    </source>
</evidence>
<dbReference type="GO" id="GO:0003755">
    <property type="term" value="F:peptidyl-prolyl cis-trans isomerase activity"/>
    <property type="evidence" value="ECO:0007669"/>
    <property type="project" value="UniProtKB-KW"/>
</dbReference>
<evidence type="ECO:0000256" key="1">
    <source>
        <dbReference type="ARBA" id="ARBA00000971"/>
    </source>
</evidence>
<dbReference type="Gene3D" id="3.10.50.40">
    <property type="match status" value="1"/>
</dbReference>
<evidence type="ECO:0000256" key="3">
    <source>
        <dbReference type="ARBA" id="ARBA00013194"/>
    </source>
</evidence>
<sequence>MEAYKRHYLTAKVATERYQLNPQWLSEQQKQDVNTQVEQLFRIQSAVLSSSLGIQTYVHDNELEQAINDVMEGYPSLEEFYRALNGQQLSESDLRLALKDELRCNKVLEKVSSDVPELSEQAAFEHYQANQEKFVRPSLWELSQILVTVNTDIEENHRKPAFARIQTAKQELKERDFSQVALKYSECPSAVNDGYLGWCEEAKLFPQIAQQLPQLDLMEISSVIETEIGFHLIRVHSVKPSGQLPFEQAYSYLKQKHQQRAKAYIQKQWVSQLLAEEG</sequence>
<comment type="similarity">
    <text evidence="2">Belongs to the PpiC/parvulin rotamase family.</text>
</comment>
<dbReference type="Pfam" id="PF00639">
    <property type="entry name" value="Rotamase"/>
    <property type="match status" value="1"/>
</dbReference>
<gene>
    <name evidence="7" type="ORF">BA890_23105</name>
</gene>
<dbReference type="SUPFAM" id="SSF54534">
    <property type="entry name" value="FKBP-like"/>
    <property type="match status" value="1"/>
</dbReference>
<feature type="domain" description="PpiC" evidence="6">
    <location>
        <begin position="137"/>
        <end position="237"/>
    </location>
</feature>
<dbReference type="Proteomes" id="UP000092741">
    <property type="component" value="Chromosome 2"/>
</dbReference>
<keyword evidence="4 5" id="KW-0697">Rotamase</keyword>